<proteinExistence type="predicted"/>
<accession>A0A4P9WCA9</accession>
<sequence length="331" mass="36087">MQGQQRVVLILQSFLQNTEIWMREFALQPQPKQKAGVAIPIGPARQSNPAPLLVLAQIGLKGISRPVFEGRSIKEVGAEGNEVAAAKPQVVMVILAFDPLEHMGLQEIDLTNLNHVLAVVGNKDSSDEGKDSWLGNEAEGGDKSMEMTKVGAVVLLWQSAPVSMKKWEIKHAEGLRVGDAGVPDFCLHLPNPPLLAPSLLDFRAAAPNSGARGWYLPIERAPSAYPLSYEGLGRFEQPATNSPTGESGKLERLVFIHALPLSVQGDAVGWGSRACSDPNAAHWNCEKLERWRGGETEWRGDNVNNPSRCGVPVRAEQRLFLKSLRLFGKDT</sequence>
<evidence type="ECO:0000313" key="1">
    <source>
        <dbReference type="EMBL" id="RKO89952.1"/>
    </source>
</evidence>
<name>A0A4P9WCA9_9FUNG</name>
<dbReference type="AlphaFoldDB" id="A0A4P9WCA9"/>
<keyword evidence="2" id="KW-1185">Reference proteome</keyword>
<dbReference type="Proteomes" id="UP000269721">
    <property type="component" value="Unassembled WGS sequence"/>
</dbReference>
<evidence type="ECO:0000313" key="2">
    <source>
        <dbReference type="Proteomes" id="UP000269721"/>
    </source>
</evidence>
<protein>
    <submittedName>
        <fullName evidence="1">Uncharacterized protein</fullName>
    </submittedName>
</protein>
<reference evidence="2" key="1">
    <citation type="journal article" date="2018" name="Nat. Microbiol.">
        <title>Leveraging single-cell genomics to expand the fungal tree of life.</title>
        <authorList>
            <person name="Ahrendt S.R."/>
            <person name="Quandt C.A."/>
            <person name="Ciobanu D."/>
            <person name="Clum A."/>
            <person name="Salamov A."/>
            <person name="Andreopoulos B."/>
            <person name="Cheng J.F."/>
            <person name="Woyke T."/>
            <person name="Pelin A."/>
            <person name="Henrissat B."/>
            <person name="Reynolds N.K."/>
            <person name="Benny G.L."/>
            <person name="Smith M.E."/>
            <person name="James T.Y."/>
            <person name="Grigoriev I.V."/>
        </authorList>
    </citation>
    <scope>NUCLEOTIDE SEQUENCE [LARGE SCALE GENOMIC DNA]</scope>
</reference>
<gene>
    <name evidence="1" type="ORF">BDK51DRAFT_29749</name>
</gene>
<organism evidence="1 2">
    <name type="scientific">Blyttiomyces helicus</name>
    <dbReference type="NCBI Taxonomy" id="388810"/>
    <lineage>
        <taxon>Eukaryota</taxon>
        <taxon>Fungi</taxon>
        <taxon>Fungi incertae sedis</taxon>
        <taxon>Chytridiomycota</taxon>
        <taxon>Chytridiomycota incertae sedis</taxon>
        <taxon>Chytridiomycetes</taxon>
        <taxon>Chytridiomycetes incertae sedis</taxon>
        <taxon>Blyttiomyces</taxon>
    </lineage>
</organism>
<dbReference type="EMBL" id="KZ995802">
    <property type="protein sequence ID" value="RKO89952.1"/>
    <property type="molecule type" value="Genomic_DNA"/>
</dbReference>